<organism evidence="1">
    <name type="scientific">Loa loa</name>
    <name type="common">Eye worm</name>
    <name type="synonym">Filaria loa</name>
    <dbReference type="NCBI Taxonomy" id="7209"/>
    <lineage>
        <taxon>Eukaryota</taxon>
        <taxon>Metazoa</taxon>
        <taxon>Ecdysozoa</taxon>
        <taxon>Nematoda</taxon>
        <taxon>Chromadorea</taxon>
        <taxon>Rhabditida</taxon>
        <taxon>Spirurina</taxon>
        <taxon>Spiruromorpha</taxon>
        <taxon>Filarioidea</taxon>
        <taxon>Onchocercidae</taxon>
        <taxon>Loa</taxon>
    </lineage>
</organism>
<dbReference type="Gene3D" id="3.40.50.1000">
    <property type="entry name" value="HAD superfamily/HAD-like"/>
    <property type="match status" value="1"/>
</dbReference>
<name>A0A1S0TEA4_LOALO</name>
<dbReference type="RefSeq" id="XP_003151775.1">
    <property type="nucleotide sequence ID" value="XM_003151727.2"/>
</dbReference>
<protein>
    <recommendedName>
        <fullName evidence="2">FCP1 homology domain-containing protein</fullName>
    </recommendedName>
</protein>
<reference evidence="1" key="1">
    <citation type="submission" date="2012-04" db="EMBL/GenBank/DDBJ databases">
        <title>The Genome Sequence of Loa loa.</title>
        <authorList>
            <consortium name="The Broad Institute Genome Sequencing Platform"/>
            <consortium name="Broad Institute Genome Sequencing Center for Infectious Disease"/>
            <person name="Nutman T.B."/>
            <person name="Fink D.L."/>
            <person name="Russ C."/>
            <person name="Young S."/>
            <person name="Zeng Q."/>
            <person name="Gargeya S."/>
            <person name="Alvarado L."/>
            <person name="Berlin A."/>
            <person name="Chapman S.B."/>
            <person name="Chen Z."/>
            <person name="Freedman E."/>
            <person name="Gellesch M."/>
            <person name="Goldberg J."/>
            <person name="Griggs A."/>
            <person name="Gujja S."/>
            <person name="Heilman E.R."/>
            <person name="Heiman D."/>
            <person name="Howarth C."/>
            <person name="Mehta T."/>
            <person name="Neiman D."/>
            <person name="Pearson M."/>
            <person name="Roberts A."/>
            <person name="Saif S."/>
            <person name="Shea T."/>
            <person name="Shenoy N."/>
            <person name="Sisk P."/>
            <person name="Stolte C."/>
            <person name="Sykes S."/>
            <person name="White J."/>
            <person name="Yandava C."/>
            <person name="Haas B."/>
            <person name="Henn M.R."/>
            <person name="Nusbaum C."/>
            <person name="Birren B."/>
        </authorList>
    </citation>
    <scope>NUCLEOTIDE SEQUENCE [LARGE SCALE GENOMIC DNA]</scope>
</reference>
<dbReference type="AlphaFoldDB" id="A0A1S0TEA4"/>
<dbReference type="KEGG" id="loa:LOAG_16239"/>
<evidence type="ECO:0000313" key="1">
    <source>
        <dbReference type="EMBL" id="EFO12294.1"/>
    </source>
</evidence>
<accession>A0A1S0TEA4</accession>
<gene>
    <name evidence="1" type="ORF">LOAG_16239</name>
</gene>
<dbReference type="InParanoid" id="A0A1S0TEA4"/>
<feature type="non-terminal residue" evidence="1">
    <location>
        <position position="1"/>
    </location>
</feature>
<proteinExistence type="predicted"/>
<dbReference type="OrthoDB" id="277011at2759"/>
<sequence>IPVQTWFDDANDVELLDIIPVLEQLAEVDSIYTVLRNSNDDMRRSILSEQIETTRSS</sequence>
<dbReference type="CTD" id="9953737"/>
<dbReference type="EMBL" id="JH717071">
    <property type="protein sequence ID" value="EFO12294.1"/>
    <property type="molecule type" value="Genomic_DNA"/>
</dbReference>
<dbReference type="GeneID" id="9953737"/>
<evidence type="ECO:0008006" key="2">
    <source>
        <dbReference type="Google" id="ProtNLM"/>
    </source>
</evidence>
<dbReference type="InterPro" id="IPR023214">
    <property type="entry name" value="HAD_sf"/>
</dbReference>